<accession>A0ABW4BN60</accession>
<sequence>MSHRIIIRNKNHFEQISFQVTPQNLPVIKQLRDRLNQEITRIETAIPPDQQLKCQQRDD</sequence>
<dbReference type="EMBL" id="JBHTOH010000085">
    <property type="protein sequence ID" value="MFD1411676.1"/>
    <property type="molecule type" value="Genomic_DNA"/>
</dbReference>
<comment type="caution">
    <text evidence="1">The sequence shown here is derived from an EMBL/GenBank/DDBJ whole genome shotgun (WGS) entry which is preliminary data.</text>
</comment>
<gene>
    <name evidence="1" type="ORF">ACFQ4R_08775</name>
</gene>
<proteinExistence type="predicted"/>
<dbReference type="RefSeq" id="WP_125650265.1">
    <property type="nucleotide sequence ID" value="NZ_JBHTOH010000085.1"/>
</dbReference>
<name>A0ABW4BN60_9LACO</name>
<protein>
    <submittedName>
        <fullName evidence="1">Uncharacterized protein</fullName>
    </submittedName>
</protein>
<evidence type="ECO:0000313" key="2">
    <source>
        <dbReference type="Proteomes" id="UP001597191"/>
    </source>
</evidence>
<reference evidence="2" key="1">
    <citation type="journal article" date="2019" name="Int. J. Syst. Evol. Microbiol.">
        <title>The Global Catalogue of Microorganisms (GCM) 10K type strain sequencing project: providing services to taxonomists for standard genome sequencing and annotation.</title>
        <authorList>
            <consortium name="The Broad Institute Genomics Platform"/>
            <consortium name="The Broad Institute Genome Sequencing Center for Infectious Disease"/>
            <person name="Wu L."/>
            <person name="Ma J."/>
        </authorList>
    </citation>
    <scope>NUCLEOTIDE SEQUENCE [LARGE SCALE GENOMIC DNA]</scope>
    <source>
        <strain evidence="2">CCM 8937</strain>
    </source>
</reference>
<dbReference type="Proteomes" id="UP001597191">
    <property type="component" value="Unassembled WGS sequence"/>
</dbReference>
<organism evidence="1 2">
    <name type="scientific">Lapidilactobacillus gannanensis</name>
    <dbReference type="NCBI Taxonomy" id="2486002"/>
    <lineage>
        <taxon>Bacteria</taxon>
        <taxon>Bacillati</taxon>
        <taxon>Bacillota</taxon>
        <taxon>Bacilli</taxon>
        <taxon>Lactobacillales</taxon>
        <taxon>Lactobacillaceae</taxon>
        <taxon>Lapidilactobacillus</taxon>
    </lineage>
</organism>
<evidence type="ECO:0000313" key="1">
    <source>
        <dbReference type="EMBL" id="MFD1411676.1"/>
    </source>
</evidence>
<keyword evidence="2" id="KW-1185">Reference proteome</keyword>